<keyword evidence="4 7" id="KW-0067">ATP-binding</keyword>
<evidence type="ECO:0000259" key="9">
    <source>
        <dbReference type="PROSITE" id="PS50975"/>
    </source>
</evidence>
<dbReference type="FunFam" id="3.40.50.20:FF:000010">
    <property type="entry name" value="Propionyl-CoA carboxylase subunit alpha"/>
    <property type="match status" value="1"/>
</dbReference>
<evidence type="ECO:0000256" key="7">
    <source>
        <dbReference type="PROSITE-ProRule" id="PRU00409"/>
    </source>
</evidence>
<reference evidence="11" key="1">
    <citation type="submission" date="2022-12" db="EMBL/GenBank/DDBJ databases">
        <title>Reference genome sequencing for broad-spectrum identification of bacterial and archaeal isolates by mass spectrometry.</title>
        <authorList>
            <person name="Sekiguchi Y."/>
            <person name="Tourlousse D.M."/>
        </authorList>
    </citation>
    <scope>NUCLEOTIDE SEQUENCE</scope>
    <source>
        <strain evidence="11">301</strain>
    </source>
</reference>
<dbReference type="FunFam" id="3.30.470.20:FF:000028">
    <property type="entry name" value="Methylcrotonoyl-CoA carboxylase subunit alpha, mitochondrial"/>
    <property type="match status" value="1"/>
</dbReference>
<dbReference type="Proteomes" id="UP001144397">
    <property type="component" value="Unassembled WGS sequence"/>
</dbReference>
<dbReference type="SUPFAM" id="SSF51246">
    <property type="entry name" value="Rudiment single hybrid motif"/>
    <property type="match status" value="1"/>
</dbReference>
<dbReference type="SUPFAM" id="SSF52440">
    <property type="entry name" value="PreATP-grasp domain"/>
    <property type="match status" value="1"/>
</dbReference>
<dbReference type="SUPFAM" id="SSF56059">
    <property type="entry name" value="Glutathione synthetase ATP-binding domain-like"/>
    <property type="match status" value="1"/>
</dbReference>
<dbReference type="Pfam" id="PF00364">
    <property type="entry name" value="Biotin_lipoyl"/>
    <property type="match status" value="1"/>
</dbReference>
<dbReference type="Gene3D" id="3.40.50.20">
    <property type="match status" value="1"/>
</dbReference>
<evidence type="ECO:0000256" key="1">
    <source>
        <dbReference type="ARBA" id="ARBA00001953"/>
    </source>
</evidence>
<protein>
    <submittedName>
        <fullName evidence="11">Biotin carboxylase subunit of acetyl-CoA carboxylase</fullName>
    </submittedName>
</protein>
<evidence type="ECO:0000256" key="6">
    <source>
        <dbReference type="ARBA" id="ARBA00023267"/>
    </source>
</evidence>
<dbReference type="NCBIfam" id="NF006367">
    <property type="entry name" value="PRK08591.1"/>
    <property type="match status" value="1"/>
</dbReference>
<dbReference type="PROSITE" id="PS50975">
    <property type="entry name" value="ATP_GRASP"/>
    <property type="match status" value="1"/>
</dbReference>
<dbReference type="GO" id="GO:0046872">
    <property type="term" value="F:metal ion binding"/>
    <property type="evidence" value="ECO:0007669"/>
    <property type="project" value="InterPro"/>
</dbReference>
<evidence type="ECO:0000256" key="3">
    <source>
        <dbReference type="ARBA" id="ARBA00022741"/>
    </source>
</evidence>
<dbReference type="InterPro" id="IPR005481">
    <property type="entry name" value="BC-like_N"/>
</dbReference>
<dbReference type="Gene3D" id="3.30.700.40">
    <property type="match status" value="1"/>
</dbReference>
<dbReference type="PROSITE" id="PS50968">
    <property type="entry name" value="BIOTINYL_LIPOYL"/>
    <property type="match status" value="1"/>
</dbReference>
<evidence type="ECO:0000313" key="12">
    <source>
        <dbReference type="Proteomes" id="UP001144397"/>
    </source>
</evidence>
<dbReference type="InterPro" id="IPR005482">
    <property type="entry name" value="Biotin_COase_C"/>
</dbReference>
<accession>A0A9W6CEC0</accession>
<dbReference type="PROSITE" id="PS00867">
    <property type="entry name" value="CPSASE_2"/>
    <property type="match status" value="1"/>
</dbReference>
<comment type="caution">
    <text evidence="11">The sequence shown here is derived from an EMBL/GenBank/DDBJ whole genome shotgun (WGS) entry which is preliminary data.</text>
</comment>
<evidence type="ECO:0000313" key="11">
    <source>
        <dbReference type="EMBL" id="GLI20728.1"/>
    </source>
</evidence>
<dbReference type="PROSITE" id="PS50979">
    <property type="entry name" value="BC"/>
    <property type="match status" value="1"/>
</dbReference>
<dbReference type="InterPro" id="IPR011761">
    <property type="entry name" value="ATP-grasp"/>
</dbReference>
<dbReference type="InterPro" id="IPR011764">
    <property type="entry name" value="Biotin_carboxylation_dom"/>
</dbReference>
<dbReference type="InterPro" id="IPR005479">
    <property type="entry name" value="CPAse_ATP-bd"/>
</dbReference>
<proteinExistence type="predicted"/>
<feature type="domain" description="Lipoyl-binding" evidence="8">
    <location>
        <begin position="593"/>
        <end position="668"/>
    </location>
</feature>
<keyword evidence="2" id="KW-0436">Ligase</keyword>
<keyword evidence="5" id="KW-0809">Transit peptide</keyword>
<dbReference type="Pfam" id="PF21139">
    <property type="entry name" value="BT_MCC_alpha"/>
    <property type="match status" value="1"/>
</dbReference>
<evidence type="ECO:0000259" key="8">
    <source>
        <dbReference type="PROSITE" id="PS50968"/>
    </source>
</evidence>
<organism evidence="11 12">
    <name type="scientific">Xanthobacter flavus</name>
    <dbReference type="NCBI Taxonomy" id="281"/>
    <lineage>
        <taxon>Bacteria</taxon>
        <taxon>Pseudomonadati</taxon>
        <taxon>Pseudomonadota</taxon>
        <taxon>Alphaproteobacteria</taxon>
        <taxon>Hyphomicrobiales</taxon>
        <taxon>Xanthobacteraceae</taxon>
        <taxon>Xanthobacter</taxon>
    </lineage>
</organism>
<dbReference type="PANTHER" id="PTHR18866:SF33">
    <property type="entry name" value="METHYLCROTONOYL-COA CARBOXYLASE SUBUNIT ALPHA, MITOCHONDRIAL-RELATED"/>
    <property type="match status" value="1"/>
</dbReference>
<dbReference type="SMART" id="SM00878">
    <property type="entry name" value="Biotin_carb_C"/>
    <property type="match status" value="1"/>
</dbReference>
<gene>
    <name evidence="11" type="primary">accA</name>
    <name evidence="11" type="ORF">XFLAVUS301_04020</name>
</gene>
<dbReference type="Pfam" id="PF02786">
    <property type="entry name" value="CPSase_L_D2"/>
    <property type="match status" value="1"/>
</dbReference>
<dbReference type="GO" id="GO:0016874">
    <property type="term" value="F:ligase activity"/>
    <property type="evidence" value="ECO:0007669"/>
    <property type="project" value="UniProtKB-KW"/>
</dbReference>
<dbReference type="InterPro" id="IPR013815">
    <property type="entry name" value="ATP_grasp_subdomain_1"/>
</dbReference>
<dbReference type="Gene3D" id="2.40.50.100">
    <property type="match status" value="1"/>
</dbReference>
<evidence type="ECO:0000256" key="4">
    <source>
        <dbReference type="ARBA" id="ARBA00022840"/>
    </source>
</evidence>
<dbReference type="InterPro" id="IPR000089">
    <property type="entry name" value="Biotin_lipoyl"/>
</dbReference>
<keyword evidence="6" id="KW-0092">Biotin</keyword>
<dbReference type="FunFam" id="2.40.50.100:FF:000003">
    <property type="entry name" value="Acetyl-CoA carboxylase biotin carboxyl carrier protein"/>
    <property type="match status" value="1"/>
</dbReference>
<dbReference type="AlphaFoldDB" id="A0A9W6CEC0"/>
<evidence type="ECO:0000256" key="2">
    <source>
        <dbReference type="ARBA" id="ARBA00022598"/>
    </source>
</evidence>
<dbReference type="CDD" id="cd06850">
    <property type="entry name" value="biotinyl_domain"/>
    <property type="match status" value="1"/>
</dbReference>
<dbReference type="SUPFAM" id="SSF51230">
    <property type="entry name" value="Single hybrid motif"/>
    <property type="match status" value="1"/>
</dbReference>
<dbReference type="InterPro" id="IPR048429">
    <property type="entry name" value="MCC_alpha_BT"/>
</dbReference>
<evidence type="ECO:0000259" key="10">
    <source>
        <dbReference type="PROSITE" id="PS50979"/>
    </source>
</evidence>
<feature type="domain" description="Biotin carboxylation" evidence="10">
    <location>
        <begin position="8"/>
        <end position="453"/>
    </location>
</feature>
<sequence length="670" mass="71573">MGGRMIRPIRTLLVANRGEIAVRVMRTAKALGLRTVAVYSQADADALHVAVADEAYPIGPAPARESYLRIDAILEAAKKSGADAIHPGYGFLSENAAFADACEQAGIVFVGPPASAIRAMGSKSAAKALMEKAGVPLVPGYHGEDQDAALLAREAERIGFPVLIKASAGGGGKGMKVVRSAEDFPEALASAQREAKSAFGDDKVLVEKYLTTPRHIEVQVFADSHGNCVYLHERDCSIQRRHQKVVEEAPAPGMTPERRAAMGKAAVDAAKAVGYRGAGTVEFIAEGDHFYFMEMNTRLQVEHPVTEAITGQDLVAWQLRVAQGETLPLTQEEIPLQGHAIEVRLYAEDPARDFLPQVGRLDHLVLPSHLDHTRVDTGVRAGDTVSIHYDPMIAKIIVSGADRLEAVRRLEAALAATEVVGLATNRVFLKAIAAHPAFAAAELDTNFIARHQDVLLPAPTPVDDTVLALAALFVLKEEARQSAETVDAADPWSPWGLAPGWRLNRDAHVDLTFADRDERIAIRAHFRPHGFILALPGGDVAVEGEAEADGSLRARLDGVALSARVIRTGNRLTVFVRGGEHAVDFIDPRLASQAATGTAGRLVAPMPGTIIRIAVEEGQEVTKGAALVVVEAMKMEHTVAAPRDGKVKALKFAVGDLVDEGAELLVLEDA</sequence>
<evidence type="ECO:0000256" key="5">
    <source>
        <dbReference type="ARBA" id="ARBA00022946"/>
    </source>
</evidence>
<dbReference type="Gene3D" id="3.30.1490.20">
    <property type="entry name" value="ATP-grasp fold, A domain"/>
    <property type="match status" value="1"/>
</dbReference>
<dbReference type="PROSITE" id="PS00866">
    <property type="entry name" value="CPSASE_1"/>
    <property type="match status" value="1"/>
</dbReference>
<dbReference type="GO" id="GO:0005524">
    <property type="term" value="F:ATP binding"/>
    <property type="evidence" value="ECO:0007669"/>
    <property type="project" value="UniProtKB-UniRule"/>
</dbReference>
<dbReference type="Pfam" id="PF00289">
    <property type="entry name" value="Biotin_carb_N"/>
    <property type="match status" value="1"/>
</dbReference>
<dbReference type="Pfam" id="PF02785">
    <property type="entry name" value="Biotin_carb_C"/>
    <property type="match status" value="1"/>
</dbReference>
<dbReference type="InterPro" id="IPR050856">
    <property type="entry name" value="Biotin_carboxylase_complex"/>
</dbReference>
<dbReference type="FunFam" id="3.30.1490.20:FF:000003">
    <property type="entry name" value="acetyl-CoA carboxylase isoform X1"/>
    <property type="match status" value="1"/>
</dbReference>
<dbReference type="InterPro" id="IPR016185">
    <property type="entry name" value="PreATP-grasp_dom_sf"/>
</dbReference>
<comment type="cofactor">
    <cofactor evidence="1">
        <name>biotin</name>
        <dbReference type="ChEBI" id="CHEBI:57586"/>
    </cofactor>
</comment>
<dbReference type="InterPro" id="IPR011053">
    <property type="entry name" value="Single_hybrid_motif"/>
</dbReference>
<keyword evidence="3 7" id="KW-0547">Nucleotide-binding</keyword>
<name>A0A9W6CEC0_XANFL</name>
<dbReference type="PANTHER" id="PTHR18866">
    <property type="entry name" value="CARBOXYLASE:PYRUVATE/ACETYL-COA/PROPIONYL-COA CARBOXYLASE"/>
    <property type="match status" value="1"/>
</dbReference>
<dbReference type="Gene3D" id="3.30.470.20">
    <property type="entry name" value="ATP-grasp fold, B domain"/>
    <property type="match status" value="1"/>
</dbReference>
<feature type="domain" description="ATP-grasp" evidence="9">
    <location>
        <begin position="127"/>
        <end position="323"/>
    </location>
</feature>
<dbReference type="InterPro" id="IPR011054">
    <property type="entry name" value="Rudment_hybrid_motif"/>
</dbReference>
<dbReference type="EMBL" id="BSDO01000001">
    <property type="protein sequence ID" value="GLI20728.1"/>
    <property type="molecule type" value="Genomic_DNA"/>
</dbReference>